<reference evidence="3 4" key="1">
    <citation type="submission" date="2021-01" db="EMBL/GenBank/DDBJ databases">
        <title>Piscinibacter sp. Jin2 Genome sequencing and assembly.</title>
        <authorList>
            <person name="Kim I."/>
        </authorList>
    </citation>
    <scope>NUCLEOTIDE SEQUENCE [LARGE SCALE GENOMIC DNA]</scope>
    <source>
        <strain evidence="3 4">Jin2</strain>
    </source>
</reference>
<comment type="caution">
    <text evidence="3">The sequence shown here is derived from an EMBL/GenBank/DDBJ whole genome shotgun (WGS) entry which is preliminary data.</text>
</comment>
<proteinExistence type="predicted"/>
<dbReference type="EMBL" id="JAERRA010000001">
    <property type="protein sequence ID" value="MBL0720028.1"/>
    <property type="molecule type" value="Genomic_DNA"/>
</dbReference>
<evidence type="ECO:0000313" key="4">
    <source>
        <dbReference type="Proteomes" id="UP000643207"/>
    </source>
</evidence>
<protein>
    <recommendedName>
        <fullName evidence="5">SHOCT domain-containing protein</fullName>
    </recommendedName>
</protein>
<keyword evidence="2" id="KW-0812">Transmembrane</keyword>
<feature type="transmembrane region" description="Helical" evidence="2">
    <location>
        <begin position="31"/>
        <end position="51"/>
    </location>
</feature>
<evidence type="ECO:0000313" key="3">
    <source>
        <dbReference type="EMBL" id="MBL0720028.1"/>
    </source>
</evidence>
<evidence type="ECO:0008006" key="5">
    <source>
        <dbReference type="Google" id="ProtNLM"/>
    </source>
</evidence>
<feature type="coiled-coil region" evidence="1">
    <location>
        <begin position="51"/>
        <end position="89"/>
    </location>
</feature>
<name>A0A9X0XHE0_9BURK</name>
<evidence type="ECO:0000256" key="1">
    <source>
        <dbReference type="SAM" id="Coils"/>
    </source>
</evidence>
<keyword evidence="1" id="KW-0175">Coiled coil</keyword>
<dbReference type="AlphaFoldDB" id="A0A9X0XHE0"/>
<dbReference type="Proteomes" id="UP000643207">
    <property type="component" value="Unassembled WGS sequence"/>
</dbReference>
<gene>
    <name evidence="3" type="ORF">JI742_09030</name>
</gene>
<accession>A0A9X0XHE0</accession>
<keyword evidence="4" id="KW-1185">Reference proteome</keyword>
<organism evidence="3 4">
    <name type="scientific">Aquariibacter lacus</name>
    <dbReference type="NCBI Taxonomy" id="2801332"/>
    <lineage>
        <taxon>Bacteria</taxon>
        <taxon>Pseudomonadati</taxon>
        <taxon>Pseudomonadota</taxon>
        <taxon>Betaproteobacteria</taxon>
        <taxon>Burkholderiales</taxon>
        <taxon>Sphaerotilaceae</taxon>
        <taxon>Aquariibacter</taxon>
    </lineage>
</organism>
<keyword evidence="2" id="KW-1133">Transmembrane helix</keyword>
<evidence type="ECO:0000256" key="2">
    <source>
        <dbReference type="SAM" id="Phobius"/>
    </source>
</evidence>
<sequence>MDILIGLIFVWGLLCWAVGYAAESRGRSFIAFFILSLVTSPVLGLIVLLIMKDIKAEEQRDKARLDALAERDLARREEHEKQIEALRAITVAVAPKATAFSDAASATSIADELTKLARLVEVGLLTPEEFSAQKAALLNGSLHKDRPRDLTGAS</sequence>
<keyword evidence="2" id="KW-0472">Membrane</keyword>
<dbReference type="RefSeq" id="WP_201825752.1">
    <property type="nucleotide sequence ID" value="NZ_JAERRA010000001.1"/>
</dbReference>